<evidence type="ECO:0000313" key="4">
    <source>
        <dbReference type="Proteomes" id="UP000272025"/>
    </source>
</evidence>
<gene>
    <name evidence="3" type="ORF">SODALDRAFT_321414</name>
</gene>
<feature type="compositionally biased region" description="Acidic residues" evidence="1">
    <location>
        <begin position="444"/>
        <end position="454"/>
    </location>
</feature>
<reference evidence="3 4" key="1">
    <citation type="journal article" date="2018" name="Mol. Ecol.">
        <title>The obligate alkalophilic soda-lake fungus Sodiomyces alkalinus has shifted to a protein diet.</title>
        <authorList>
            <person name="Grum-Grzhimaylo A.A."/>
            <person name="Falkoski D.L."/>
            <person name="van den Heuvel J."/>
            <person name="Valero-Jimenez C.A."/>
            <person name="Min B."/>
            <person name="Choi I.G."/>
            <person name="Lipzen A."/>
            <person name="Daum C.G."/>
            <person name="Aanen D.K."/>
            <person name="Tsang A."/>
            <person name="Henrissat B."/>
            <person name="Bilanenko E.N."/>
            <person name="de Vries R.P."/>
            <person name="van Kan J.A.L."/>
            <person name="Grigoriev I.V."/>
            <person name="Debets A.J.M."/>
        </authorList>
    </citation>
    <scope>NUCLEOTIDE SEQUENCE [LARGE SCALE GENOMIC DNA]</scope>
    <source>
        <strain evidence="3 4">F11</strain>
    </source>
</reference>
<dbReference type="GeneID" id="39578098"/>
<feature type="compositionally biased region" description="Low complexity" evidence="1">
    <location>
        <begin position="250"/>
        <end position="267"/>
    </location>
</feature>
<dbReference type="EMBL" id="ML119066">
    <property type="protein sequence ID" value="ROT34757.1"/>
    <property type="molecule type" value="Genomic_DNA"/>
</dbReference>
<feature type="compositionally biased region" description="Acidic residues" evidence="1">
    <location>
        <begin position="347"/>
        <end position="359"/>
    </location>
</feature>
<dbReference type="Proteomes" id="UP000272025">
    <property type="component" value="Unassembled WGS sequence"/>
</dbReference>
<feature type="region of interest" description="Disordered" evidence="1">
    <location>
        <begin position="68"/>
        <end position="101"/>
    </location>
</feature>
<feature type="compositionally biased region" description="Basic and acidic residues" evidence="1">
    <location>
        <begin position="268"/>
        <end position="290"/>
    </location>
</feature>
<organism evidence="3 4">
    <name type="scientific">Sodiomyces alkalinus (strain CBS 110278 / VKM F-3762 / F11)</name>
    <name type="common">Alkaliphilic filamentous fungus</name>
    <dbReference type="NCBI Taxonomy" id="1314773"/>
    <lineage>
        <taxon>Eukaryota</taxon>
        <taxon>Fungi</taxon>
        <taxon>Dikarya</taxon>
        <taxon>Ascomycota</taxon>
        <taxon>Pezizomycotina</taxon>
        <taxon>Sordariomycetes</taxon>
        <taxon>Hypocreomycetidae</taxon>
        <taxon>Glomerellales</taxon>
        <taxon>Plectosphaerellaceae</taxon>
        <taxon>Sodiomyces</taxon>
    </lineage>
</organism>
<accession>A0A3N2PJQ2</accession>
<evidence type="ECO:0000313" key="3">
    <source>
        <dbReference type="EMBL" id="ROT34757.1"/>
    </source>
</evidence>
<keyword evidence="4" id="KW-1185">Reference proteome</keyword>
<name>A0A3N2PJQ2_SODAK</name>
<protein>
    <recommendedName>
        <fullName evidence="2">Transcription elongation factor Eaf N-terminal domain-containing protein</fullName>
    </recommendedName>
</protein>
<proteinExistence type="predicted"/>
<dbReference type="OrthoDB" id="125903at2759"/>
<dbReference type="InterPro" id="IPR019194">
    <property type="entry name" value="Tscrpt_elong_fac_Eaf_N"/>
</dbReference>
<evidence type="ECO:0000259" key="2">
    <source>
        <dbReference type="Pfam" id="PF09816"/>
    </source>
</evidence>
<dbReference type="Pfam" id="PF09816">
    <property type="entry name" value="EAF"/>
    <property type="match status" value="1"/>
</dbReference>
<feature type="compositionally biased region" description="Acidic residues" evidence="1">
    <location>
        <begin position="291"/>
        <end position="304"/>
    </location>
</feature>
<feature type="region of interest" description="Disordered" evidence="1">
    <location>
        <begin position="1"/>
        <end position="34"/>
    </location>
</feature>
<evidence type="ECO:0000256" key="1">
    <source>
        <dbReference type="SAM" id="MobiDB-lite"/>
    </source>
</evidence>
<feature type="region of interest" description="Disordered" evidence="1">
    <location>
        <begin position="160"/>
        <end position="454"/>
    </location>
</feature>
<dbReference type="AlphaFoldDB" id="A0A3N2PJQ2"/>
<feature type="compositionally biased region" description="Polar residues" evidence="1">
    <location>
        <begin position="70"/>
        <end position="97"/>
    </location>
</feature>
<feature type="compositionally biased region" description="Polar residues" evidence="1">
    <location>
        <begin position="196"/>
        <end position="223"/>
    </location>
</feature>
<feature type="compositionally biased region" description="Low complexity" evidence="1">
    <location>
        <begin position="175"/>
        <end position="194"/>
    </location>
</feature>
<feature type="domain" description="Transcription elongation factor Eaf N-terminal" evidence="2">
    <location>
        <begin position="42"/>
        <end position="146"/>
    </location>
</feature>
<dbReference type="RefSeq" id="XP_028462563.1">
    <property type="nucleotide sequence ID" value="XM_028609620.1"/>
</dbReference>
<sequence>MSALRPNQRERAPSRAGAAGPPTSQPNGILNGIIDPTKTGQYPVILSDTLLGGTQTDVFTAVQYNHKPQPLSSDAATTPSTLKPATPGNESNFQLSLEDSDGGKYSYSGTRTTDKSQYVLYFDAAKKAFILDRIDSTFHMNLTRTPNNTDPEALREQFQHLDTSPTPSPPEPVQGARKATAAGTKPTAKAAAKPSVKQSSLKNSNAAATNAITRKQGPSTPAGQTKPDKKKEAKVVQLALPQNNRPPEPKTTTAPAETTTTATTATTTKRDKDKDKDKDTDKDKRSRRQEQEEDEDDDEDDEDIGLTIEYPDEPPRSRGGGGADFSPAFPAQRLTVRRFSEFLRDSEADDADGESEPEEDGFKLPSPVNNRHAPYHHAGDDNEEDDEDEEDEFEDVHVAPAGGQQQHQRHQAEQMDVDAGVEDELDLEAELEDALEQAANSGDAGEESEVSEED</sequence>
<feature type="compositionally biased region" description="Acidic residues" evidence="1">
    <location>
        <begin position="415"/>
        <end position="435"/>
    </location>
</feature>
<dbReference type="STRING" id="1314773.A0A3N2PJQ2"/>
<feature type="compositionally biased region" description="Acidic residues" evidence="1">
    <location>
        <begin position="381"/>
        <end position="394"/>
    </location>
</feature>